<reference evidence="2 3" key="1">
    <citation type="submission" date="2024-08" db="EMBL/GenBank/DDBJ databases">
        <title>Whole-genome sequencing of halo(alkali)philic microorganisms from hypersaline lakes.</title>
        <authorList>
            <person name="Sorokin D.Y."/>
            <person name="Merkel A.Y."/>
            <person name="Messina E."/>
            <person name="Yakimov M."/>
        </authorList>
    </citation>
    <scope>NUCLEOTIDE SEQUENCE [LARGE SCALE GENOMIC DNA]</scope>
    <source>
        <strain evidence="2 3">AB-hyl4</strain>
    </source>
</reference>
<gene>
    <name evidence="2" type="ORF">ACERK3_09165</name>
</gene>
<name>A0ABV4U862_9BACT</name>
<feature type="domain" description="VWFA" evidence="1">
    <location>
        <begin position="86"/>
        <end position="219"/>
    </location>
</feature>
<dbReference type="PROSITE" id="PS50234">
    <property type="entry name" value="VWFA"/>
    <property type="match status" value="1"/>
</dbReference>
<dbReference type="Proteomes" id="UP001575105">
    <property type="component" value="Unassembled WGS sequence"/>
</dbReference>
<comment type="caution">
    <text evidence="2">The sequence shown here is derived from an EMBL/GenBank/DDBJ whole genome shotgun (WGS) entry which is preliminary data.</text>
</comment>
<sequence>MAETHTANYLDPALLATVGSLELRARMIVEGLMTGQHRSPHQGFSVEFAQHRQYVPGDDTRFLDWKVFGKTDKLYLKQYQKETNLDMVVLVDVSGSMSYASKRGGDKQAAGWRKFDHAATLAAAMAHLALKQQDRVGVTLFDDQLRAATRLSNNQGHWRNIVEALSTVEIKSNDAASSAQRKEQASDPTLADAQTDFAGLFDRVVAKLNQRSLIVLISDLFDDVAVLEQGLARLHHRRHDVIVLQTLDPAELSFPFRSPSDFLGLEAEGRLPLDPSALRDYYLEVLNEQLQAIEQAARKFRFDYLMLDTSKSIGPPLSHFLARRAAAIGKG</sequence>
<dbReference type="InterPro" id="IPR036465">
    <property type="entry name" value="vWFA_dom_sf"/>
</dbReference>
<dbReference type="SUPFAM" id="SSF53300">
    <property type="entry name" value="vWA-like"/>
    <property type="match status" value="1"/>
</dbReference>
<evidence type="ECO:0000313" key="2">
    <source>
        <dbReference type="EMBL" id="MFA9478463.1"/>
    </source>
</evidence>
<proteinExistence type="predicted"/>
<organism evidence="2 3">
    <name type="scientific">Natronomicrosphaera hydrolytica</name>
    <dbReference type="NCBI Taxonomy" id="3242702"/>
    <lineage>
        <taxon>Bacteria</taxon>
        <taxon>Pseudomonadati</taxon>
        <taxon>Planctomycetota</taxon>
        <taxon>Phycisphaerae</taxon>
        <taxon>Phycisphaerales</taxon>
        <taxon>Phycisphaeraceae</taxon>
        <taxon>Natronomicrosphaera</taxon>
    </lineage>
</organism>
<dbReference type="RefSeq" id="WP_425345390.1">
    <property type="nucleotide sequence ID" value="NZ_JBGUBD010000005.1"/>
</dbReference>
<dbReference type="PANTHER" id="PTHR33608">
    <property type="entry name" value="BLL2464 PROTEIN"/>
    <property type="match status" value="1"/>
</dbReference>
<evidence type="ECO:0000313" key="3">
    <source>
        <dbReference type="Proteomes" id="UP001575105"/>
    </source>
</evidence>
<accession>A0ABV4U862</accession>
<dbReference type="PANTHER" id="PTHR33608:SF7">
    <property type="entry name" value="DUF58 DOMAIN-CONTAINING PROTEIN"/>
    <property type="match status" value="1"/>
</dbReference>
<dbReference type="Gene3D" id="3.40.50.410">
    <property type="entry name" value="von Willebrand factor, type A domain"/>
    <property type="match status" value="1"/>
</dbReference>
<dbReference type="EMBL" id="JBGUBD010000005">
    <property type="protein sequence ID" value="MFA9478463.1"/>
    <property type="molecule type" value="Genomic_DNA"/>
</dbReference>
<dbReference type="Pfam" id="PF01882">
    <property type="entry name" value="DUF58"/>
    <property type="match status" value="1"/>
</dbReference>
<protein>
    <submittedName>
        <fullName evidence="2">DUF58 domain-containing protein</fullName>
    </submittedName>
</protein>
<dbReference type="InterPro" id="IPR002035">
    <property type="entry name" value="VWF_A"/>
</dbReference>
<keyword evidence="3" id="KW-1185">Reference proteome</keyword>
<evidence type="ECO:0000259" key="1">
    <source>
        <dbReference type="PROSITE" id="PS50234"/>
    </source>
</evidence>
<dbReference type="InterPro" id="IPR002881">
    <property type="entry name" value="DUF58"/>
</dbReference>